<evidence type="ECO:0000313" key="1">
    <source>
        <dbReference type="EMBL" id="MBK1666456.1"/>
    </source>
</evidence>
<organism evidence="1 2">
    <name type="scientific">Rhodovibrio sodomensis</name>
    <dbReference type="NCBI Taxonomy" id="1088"/>
    <lineage>
        <taxon>Bacteria</taxon>
        <taxon>Pseudomonadati</taxon>
        <taxon>Pseudomonadota</taxon>
        <taxon>Alphaproteobacteria</taxon>
        <taxon>Rhodospirillales</taxon>
        <taxon>Rhodovibrionaceae</taxon>
        <taxon>Rhodovibrio</taxon>
    </lineage>
</organism>
<dbReference type="Proteomes" id="UP001296873">
    <property type="component" value="Unassembled WGS sequence"/>
</dbReference>
<sequence length="107" mass="11607">MYDLTLDKTQAVLDAYADYLDPTFRASATRHDRFLAAPVPDAPDEVQVIWEPALDLAELISAGQAPVEQIHDLLAAGPRLIRLPTGTVWNNGACIIEPSDLPALATK</sequence>
<gene>
    <name evidence="1" type="ORF">CKO28_00180</name>
</gene>
<comment type="caution">
    <text evidence="1">The sequence shown here is derived from an EMBL/GenBank/DDBJ whole genome shotgun (WGS) entry which is preliminary data.</text>
</comment>
<proteinExistence type="predicted"/>
<protein>
    <submittedName>
        <fullName evidence="1">Uncharacterized protein</fullName>
    </submittedName>
</protein>
<reference evidence="1 2" key="1">
    <citation type="journal article" date="2020" name="Microorganisms">
        <title>Osmotic Adaptation and Compatible Solute Biosynthesis of Phototrophic Bacteria as Revealed from Genome Analyses.</title>
        <authorList>
            <person name="Imhoff J.F."/>
            <person name="Rahn T."/>
            <person name="Kunzel S."/>
            <person name="Keller A."/>
            <person name="Neulinger S.C."/>
        </authorList>
    </citation>
    <scope>NUCLEOTIDE SEQUENCE [LARGE SCALE GENOMIC DNA]</scope>
    <source>
        <strain evidence="1 2">DSM 9895</strain>
    </source>
</reference>
<accession>A0ABS1D986</accession>
<keyword evidence="2" id="KW-1185">Reference proteome</keyword>
<name>A0ABS1D986_9PROT</name>
<dbReference type="EMBL" id="NRRL01000001">
    <property type="protein sequence ID" value="MBK1666456.1"/>
    <property type="molecule type" value="Genomic_DNA"/>
</dbReference>
<dbReference type="RefSeq" id="WP_200338461.1">
    <property type="nucleotide sequence ID" value="NZ_NRRL01000001.1"/>
</dbReference>
<evidence type="ECO:0000313" key="2">
    <source>
        <dbReference type="Proteomes" id="UP001296873"/>
    </source>
</evidence>